<dbReference type="Proteomes" id="UP001204798">
    <property type="component" value="Unassembled WGS sequence"/>
</dbReference>
<evidence type="ECO:0000313" key="2">
    <source>
        <dbReference type="Proteomes" id="UP001204798"/>
    </source>
</evidence>
<protein>
    <submittedName>
        <fullName evidence="1">Uncharacterized protein</fullName>
    </submittedName>
</protein>
<evidence type="ECO:0000313" key="1">
    <source>
        <dbReference type="EMBL" id="MCS3918580.1"/>
    </source>
</evidence>
<reference evidence="1 2" key="1">
    <citation type="submission" date="2022-08" db="EMBL/GenBank/DDBJ databases">
        <title>Bacterial and archaeal communities from various locations to study Microbial Dark Matter (Phase II).</title>
        <authorList>
            <person name="Stepanauskas R."/>
        </authorList>
    </citation>
    <scope>NUCLEOTIDE SEQUENCE [LARGE SCALE GENOMIC DNA]</scope>
    <source>
        <strain evidence="1 2">PD1</strain>
    </source>
</reference>
<accession>A0ABT2ENX0</accession>
<keyword evidence="2" id="KW-1185">Reference proteome</keyword>
<name>A0ABT2ENX0_9BACT</name>
<dbReference type="RefSeq" id="WP_259094560.1">
    <property type="nucleotide sequence ID" value="NZ_JANUCP010000002.1"/>
</dbReference>
<dbReference type="EMBL" id="JANUCP010000002">
    <property type="protein sequence ID" value="MCS3918580.1"/>
    <property type="molecule type" value="Genomic_DNA"/>
</dbReference>
<organism evidence="1 2">
    <name type="scientific">Candidatus Fervidibacter sacchari</name>
    <dbReference type="NCBI Taxonomy" id="1448929"/>
    <lineage>
        <taxon>Bacteria</taxon>
        <taxon>Candidatus Fervidibacterota</taxon>
        <taxon>Candidatus Fervidibacter</taxon>
    </lineage>
</organism>
<gene>
    <name evidence="1" type="ORF">M2350_000980</name>
</gene>
<comment type="caution">
    <text evidence="1">The sequence shown here is derived from an EMBL/GenBank/DDBJ whole genome shotgun (WGS) entry which is preliminary data.</text>
</comment>
<proteinExistence type="predicted"/>
<sequence length="156" mass="17325">MKKLGVGFMLSASVFGILTMLAVSPKNLPNLPTLFRSPPAEFRPLQIIHGFDNLGSDTETIRKRLQELRALGIGGLVVNVSFRDYLRSEEQWRLFLDGLKIAEELGFVLWLYDEEGYPSGAAGGLVLERNPDFEAIGLVRLVGDDGKVRLRSQAHV</sequence>